<dbReference type="InterPro" id="IPR038718">
    <property type="entry name" value="SNF2-like_sf"/>
</dbReference>
<comment type="similarity">
    <text evidence="1">Belongs to the SNF2/RAD54 helicase family. RAD16 subfamily.</text>
</comment>
<dbReference type="InterPro" id="IPR017907">
    <property type="entry name" value="Znf_RING_CS"/>
</dbReference>
<comment type="caution">
    <text evidence="14">The sequence shown here is derived from an EMBL/GenBank/DDBJ whole genome shotgun (WGS) entry which is preliminary data.</text>
</comment>
<feature type="domain" description="Helicase C-terminal" evidence="13">
    <location>
        <begin position="1493"/>
        <end position="1653"/>
    </location>
</feature>
<feature type="compositionally biased region" description="Gly residues" evidence="10">
    <location>
        <begin position="1014"/>
        <end position="1031"/>
    </location>
</feature>
<keyword evidence="7" id="KW-0862">Zinc</keyword>
<dbReference type="Pfam" id="PF00271">
    <property type="entry name" value="Helicase_C"/>
    <property type="match status" value="1"/>
</dbReference>
<evidence type="ECO:0000256" key="10">
    <source>
        <dbReference type="SAM" id="MobiDB-lite"/>
    </source>
</evidence>
<dbReference type="PROSITE" id="PS50089">
    <property type="entry name" value="ZF_RING_2"/>
    <property type="match status" value="1"/>
</dbReference>
<evidence type="ECO:0000313" key="15">
    <source>
        <dbReference type="Proteomes" id="UP000612055"/>
    </source>
</evidence>
<evidence type="ECO:0000256" key="1">
    <source>
        <dbReference type="ARBA" id="ARBA00008438"/>
    </source>
</evidence>
<feature type="domain" description="RING-type" evidence="11">
    <location>
        <begin position="1399"/>
        <end position="1439"/>
    </location>
</feature>
<feature type="region of interest" description="Disordered" evidence="10">
    <location>
        <begin position="657"/>
        <end position="677"/>
    </location>
</feature>
<feature type="region of interest" description="Disordered" evidence="10">
    <location>
        <begin position="864"/>
        <end position="902"/>
    </location>
</feature>
<dbReference type="Pfam" id="PF00097">
    <property type="entry name" value="zf-C3HC4"/>
    <property type="match status" value="1"/>
</dbReference>
<evidence type="ECO:0000256" key="4">
    <source>
        <dbReference type="ARBA" id="ARBA00022771"/>
    </source>
</evidence>
<feature type="region of interest" description="Disordered" evidence="10">
    <location>
        <begin position="1638"/>
        <end position="1657"/>
    </location>
</feature>
<dbReference type="SUPFAM" id="SSF52540">
    <property type="entry name" value="P-loop containing nucleoside triphosphate hydrolases"/>
    <property type="match status" value="2"/>
</dbReference>
<feature type="compositionally biased region" description="Low complexity" evidence="10">
    <location>
        <begin position="31"/>
        <end position="49"/>
    </location>
</feature>
<dbReference type="GO" id="GO:0006281">
    <property type="term" value="P:DNA repair"/>
    <property type="evidence" value="ECO:0007669"/>
    <property type="project" value="TreeGrafter"/>
</dbReference>
<dbReference type="InterPro" id="IPR013083">
    <property type="entry name" value="Znf_RING/FYVE/PHD"/>
</dbReference>
<gene>
    <name evidence="14" type="ORF">HYH03_004461</name>
</gene>
<keyword evidence="5" id="KW-0378">Hydrolase</keyword>
<evidence type="ECO:0000259" key="12">
    <source>
        <dbReference type="PROSITE" id="PS51192"/>
    </source>
</evidence>
<evidence type="ECO:0000259" key="13">
    <source>
        <dbReference type="PROSITE" id="PS51194"/>
    </source>
</evidence>
<dbReference type="GO" id="GO:0016787">
    <property type="term" value="F:hydrolase activity"/>
    <property type="evidence" value="ECO:0007669"/>
    <property type="project" value="UniProtKB-KW"/>
</dbReference>
<dbReference type="PROSITE" id="PS00518">
    <property type="entry name" value="ZF_RING_1"/>
    <property type="match status" value="1"/>
</dbReference>
<evidence type="ECO:0000259" key="11">
    <source>
        <dbReference type="PROSITE" id="PS50089"/>
    </source>
</evidence>
<keyword evidence="2" id="KW-0479">Metal-binding</keyword>
<feature type="compositionally biased region" description="Low complexity" evidence="10">
    <location>
        <begin position="1648"/>
        <end position="1657"/>
    </location>
</feature>
<dbReference type="EMBL" id="JAEHOE010000013">
    <property type="protein sequence ID" value="KAG2497725.1"/>
    <property type="molecule type" value="Genomic_DNA"/>
</dbReference>
<dbReference type="InterPro" id="IPR001650">
    <property type="entry name" value="Helicase_C-like"/>
</dbReference>
<dbReference type="OrthoDB" id="568332at2759"/>
<dbReference type="PANTHER" id="PTHR45626:SF38">
    <property type="entry name" value="DEAD-BOX PROTEIN"/>
    <property type="match status" value="1"/>
</dbReference>
<feature type="compositionally biased region" description="Low complexity" evidence="10">
    <location>
        <begin position="193"/>
        <end position="215"/>
    </location>
</feature>
<dbReference type="SMART" id="SM00487">
    <property type="entry name" value="DEXDc"/>
    <property type="match status" value="1"/>
</dbReference>
<keyword evidence="3" id="KW-0547">Nucleotide-binding</keyword>
<dbReference type="InterPro" id="IPR049730">
    <property type="entry name" value="SNF2/RAD54-like_C"/>
</dbReference>
<feature type="region of interest" description="Disordered" evidence="10">
    <location>
        <begin position="1014"/>
        <end position="1036"/>
    </location>
</feature>
<dbReference type="GO" id="GO:0005634">
    <property type="term" value="C:nucleus"/>
    <property type="evidence" value="ECO:0007669"/>
    <property type="project" value="TreeGrafter"/>
</dbReference>
<dbReference type="GO" id="GO:0004386">
    <property type="term" value="F:helicase activity"/>
    <property type="evidence" value="ECO:0007669"/>
    <property type="project" value="UniProtKB-KW"/>
</dbReference>
<dbReference type="SUPFAM" id="SSF57850">
    <property type="entry name" value="RING/U-box"/>
    <property type="match status" value="1"/>
</dbReference>
<keyword evidence="8" id="KW-0067">ATP-binding</keyword>
<dbReference type="CDD" id="cd18793">
    <property type="entry name" value="SF2_C_SNF"/>
    <property type="match status" value="1"/>
</dbReference>
<feature type="region of interest" description="Disordered" evidence="10">
    <location>
        <begin position="1"/>
        <end position="65"/>
    </location>
</feature>
<dbReference type="InterPro" id="IPR018957">
    <property type="entry name" value="Znf_C3HC4_RING-type"/>
</dbReference>
<evidence type="ECO:0000256" key="2">
    <source>
        <dbReference type="ARBA" id="ARBA00022723"/>
    </source>
</evidence>
<dbReference type="GO" id="GO:0008094">
    <property type="term" value="F:ATP-dependent activity, acting on DNA"/>
    <property type="evidence" value="ECO:0007669"/>
    <property type="project" value="TreeGrafter"/>
</dbReference>
<keyword evidence="6" id="KW-0347">Helicase</keyword>
<dbReference type="InterPro" id="IPR014001">
    <property type="entry name" value="Helicase_ATP-bd"/>
</dbReference>
<feature type="compositionally biased region" description="Acidic residues" evidence="10">
    <location>
        <begin position="56"/>
        <end position="65"/>
    </location>
</feature>
<evidence type="ECO:0000256" key="6">
    <source>
        <dbReference type="ARBA" id="ARBA00022806"/>
    </source>
</evidence>
<dbReference type="PANTHER" id="PTHR45626">
    <property type="entry name" value="TRANSCRIPTION TERMINATION FACTOR 2-RELATED"/>
    <property type="match status" value="1"/>
</dbReference>
<evidence type="ECO:0000256" key="7">
    <source>
        <dbReference type="ARBA" id="ARBA00022833"/>
    </source>
</evidence>
<feature type="region of interest" description="Disordered" evidence="10">
    <location>
        <begin position="505"/>
        <end position="530"/>
    </location>
</feature>
<dbReference type="InterPro" id="IPR000330">
    <property type="entry name" value="SNF2_N"/>
</dbReference>
<dbReference type="SMART" id="SM00490">
    <property type="entry name" value="HELICc"/>
    <property type="match status" value="1"/>
</dbReference>
<feature type="domain" description="Helicase ATP-binding" evidence="12">
    <location>
        <begin position="1056"/>
        <end position="1234"/>
    </location>
</feature>
<reference evidence="14" key="1">
    <citation type="journal article" date="2020" name="bioRxiv">
        <title>Comparative genomics of Chlamydomonas.</title>
        <authorList>
            <person name="Craig R.J."/>
            <person name="Hasan A.R."/>
            <person name="Ness R.W."/>
            <person name="Keightley P.D."/>
        </authorList>
    </citation>
    <scope>NUCLEOTIDE SEQUENCE</scope>
    <source>
        <strain evidence="14">CCAP 11/70</strain>
    </source>
</reference>
<dbReference type="PROSITE" id="PS51194">
    <property type="entry name" value="HELICASE_CTER"/>
    <property type="match status" value="1"/>
</dbReference>
<feature type="region of interest" description="Disordered" evidence="10">
    <location>
        <begin position="189"/>
        <end position="220"/>
    </location>
</feature>
<accession>A0A836C2D4</accession>
<evidence type="ECO:0000256" key="9">
    <source>
        <dbReference type="PROSITE-ProRule" id="PRU00175"/>
    </source>
</evidence>
<feature type="compositionally biased region" description="Low complexity" evidence="10">
    <location>
        <begin position="511"/>
        <end position="526"/>
    </location>
</feature>
<organism evidence="14 15">
    <name type="scientific">Edaphochlamys debaryana</name>
    <dbReference type="NCBI Taxonomy" id="47281"/>
    <lineage>
        <taxon>Eukaryota</taxon>
        <taxon>Viridiplantae</taxon>
        <taxon>Chlorophyta</taxon>
        <taxon>core chlorophytes</taxon>
        <taxon>Chlorophyceae</taxon>
        <taxon>CS clade</taxon>
        <taxon>Chlamydomonadales</taxon>
        <taxon>Chlamydomonadales incertae sedis</taxon>
        <taxon>Edaphochlamys</taxon>
    </lineage>
</organism>
<dbReference type="CDD" id="cd16449">
    <property type="entry name" value="RING-HC"/>
    <property type="match status" value="1"/>
</dbReference>
<dbReference type="Gene3D" id="3.30.40.10">
    <property type="entry name" value="Zinc/RING finger domain, C3HC4 (zinc finger)"/>
    <property type="match status" value="1"/>
</dbReference>
<keyword evidence="15" id="KW-1185">Reference proteome</keyword>
<dbReference type="GO" id="GO:0008270">
    <property type="term" value="F:zinc ion binding"/>
    <property type="evidence" value="ECO:0007669"/>
    <property type="project" value="UniProtKB-KW"/>
</dbReference>
<dbReference type="Pfam" id="PF00176">
    <property type="entry name" value="SNF2-rel_dom"/>
    <property type="match status" value="1"/>
</dbReference>
<dbReference type="CDD" id="cd18008">
    <property type="entry name" value="DEXDc_SHPRH-like"/>
    <property type="match status" value="1"/>
</dbReference>
<evidence type="ECO:0000256" key="8">
    <source>
        <dbReference type="ARBA" id="ARBA00022840"/>
    </source>
</evidence>
<dbReference type="Gene3D" id="3.40.50.10810">
    <property type="entry name" value="Tandem AAA-ATPase domain"/>
    <property type="match status" value="1"/>
</dbReference>
<dbReference type="SMART" id="SM00184">
    <property type="entry name" value="RING"/>
    <property type="match status" value="1"/>
</dbReference>
<evidence type="ECO:0000313" key="14">
    <source>
        <dbReference type="EMBL" id="KAG2497725.1"/>
    </source>
</evidence>
<dbReference type="PROSITE" id="PS51192">
    <property type="entry name" value="HELICASE_ATP_BIND_1"/>
    <property type="match status" value="1"/>
</dbReference>
<protein>
    <submittedName>
        <fullName evidence="14">Uncharacterized protein</fullName>
    </submittedName>
</protein>
<feature type="compositionally biased region" description="Gly residues" evidence="10">
    <location>
        <begin position="1638"/>
        <end position="1647"/>
    </location>
</feature>
<keyword evidence="4 9" id="KW-0863">Zinc-finger</keyword>
<dbReference type="InterPro" id="IPR050628">
    <property type="entry name" value="SNF2_RAD54_helicase_TF"/>
</dbReference>
<sequence>MAGRVVDLTLDSDSDNDANTLSRPAKRARRSPAGAARRSSSAPGPSRLRGAGDTIELLDSDDDDDVEVVDVPRRAPNPAANPTAQLGDDEDLVITGATGQVATRDLPHPRMDCAEHPFRESTSASNAAHCAQCYCFVCDVKASQCRFWGTGARERDHANARKLGYWRRLREAAKAGHGHFILSEYGASGPLGSGIPPQQQQRPQQGGASAAAGPSADERRRAELAQGLASLSSMLRGQAGSAAAAAAPAAAAVPTAPGGRPATGAGGLAAPAAPAAAAVAAEVKPPPGFAQLPVGKCSLRPLPDPAADPNTVELGVLRFGVKAAHGLTVASIAQRLQPHGFHYVYNVAPEAHGDRLSIENLMDSKHVTSKGNCKSKHVYLKLLPLPPPPEEAANPIPNTRLRKVLVIDCLGRNPPTYMGVTVPARAKRGDLLAAMAPMLRPAFSPAAELLHLLQAPSGWAEPVAGHSALRAVSAEQVMDDAWFERYPGTDLAGQHVLVFRTAHHPEIPHDAGPSAAGAVPGPSGSAPEPPLWTAPPRMWQGQPGPRNSQKPTWALVQLRYFRPPGEAPSPLPPPPPPLPHMYGLAAPAPPPAPPSTERLGFPVLIPVRSSHVKGGREAEKTTREALSRAMQAYRTAAPLPASVSSVPSVILRGDRRSMHEPPSAQLPDSARWSRSGEQLHGGYSGGYSASGSSWTANNVLVAEVPVLTAVWPQPLPASAFRLDEMAAPVVDASASAEKFRENAELATEARRREAAHLRRKQLPPCALTELRQASRRPHPEDRTTVAAMGDRACAQVAASLQLRPCAGGRDPRLGELVVRVYAFRSNAIGVRSLFRPWDEWPSLNRRESSSPFPIASAMQLIASGATDAPPAPPTGAGAGPSSSRGAAAAAGSQPSARVRAQRERATEILGRLEKVRDTVRGGMPNSINSLLDFMTSGERPPAEQPAGLTVTMRPYQLQSLAFMLEAEAAVTEEEQGAAAAASPSTLASLADPDGVEGGFRRFFWLPITPGGAEGGAGGSGAGAGGRRGPGLPGSSASAGAPPFTYWYSPILERLCLDVPPQPGGGFLAEEMGLGKTVEVMALTLASPAPPSVVPGAKLPSGLLASRATLVVCAVSLVGQWQAEAAAKTDGSCRIHPYHGPNRIRDPHRLATEFDVVVTTYQTLQSDHGSASDPCQAIRWHRIVFDEGHTLRNAAAKMYKTAVDLSASRRWLCTGTPINNAVDDLMGQFGALQLAPFSKKTYFDSHIKSWFANSAQRHAGASPLPLLYALRCALVRHTKAQSLGGQGVLTLPDKREEDVPVRLSPEEQALYRRVHREAVWGWEKLKAVGPAFVSKHLFTATSMLMPLRRICSGGLLKPGELTVPDAEALVGVARAPEPGAPQAAGADAPAVPVPADTPDCPICFDTLDGPTVTPCNHWFCKECITSWLNSSVHHNCPACRGPVTVAALRRGMSAEQAAAQAAAAAAAAGGGDAGAGEGEAGEGEGGDGIPCVSKLELLLEQLRAMREEDPASKALVFTQFGQSLEWLKPRLAEEGFGYRTITGDMTQKRRTEAISAFQRDPDTCVFLLSMRSGAVGINLTAANHVFLLEPSLNPATEEQAIGRAWRMGQQRPVLVKRLYVQGSVEEAIMAIAKTRRAAGGAGAGGSSGGAAEAGAAASTAGALRQERADLRVSELEQLFAEPRFE</sequence>
<evidence type="ECO:0000256" key="5">
    <source>
        <dbReference type="ARBA" id="ARBA00022801"/>
    </source>
</evidence>
<dbReference type="Proteomes" id="UP000612055">
    <property type="component" value="Unassembled WGS sequence"/>
</dbReference>
<dbReference type="InterPro" id="IPR027417">
    <property type="entry name" value="P-loop_NTPase"/>
</dbReference>
<evidence type="ECO:0000256" key="3">
    <source>
        <dbReference type="ARBA" id="ARBA00022741"/>
    </source>
</evidence>
<dbReference type="InterPro" id="IPR001841">
    <property type="entry name" value="Znf_RING"/>
</dbReference>
<proteinExistence type="inferred from homology"/>
<dbReference type="GO" id="GO:0005524">
    <property type="term" value="F:ATP binding"/>
    <property type="evidence" value="ECO:0007669"/>
    <property type="project" value="UniProtKB-KW"/>
</dbReference>
<name>A0A836C2D4_9CHLO</name>
<dbReference type="Gene3D" id="3.40.50.300">
    <property type="entry name" value="P-loop containing nucleotide triphosphate hydrolases"/>
    <property type="match status" value="1"/>
</dbReference>
<feature type="compositionally biased region" description="Low complexity" evidence="10">
    <location>
        <begin position="879"/>
        <end position="896"/>
    </location>
</feature>